<keyword evidence="3" id="KW-1185">Reference proteome</keyword>
<sequence length="198" mass="22190">MSSCASSSTAKPGERGGWRCACFPQPSCFLFPRHPDGTIMLPNPTRLTKERQRKKTRRPSPQRLFENACLRDMMRVAGSVPCNCSRCTDATAAVSQNNQGRLVESSTAEKTNLVNNYAQLSVRPEFKAFKINPEGELEDRNRGPGRPGSSSSTKKAQKPVEWLQEIHVPRRTKKQNYVRSGTHDFCIRLYTGQNDDAS</sequence>
<dbReference type="AlphaFoldDB" id="A0A8H5F0T4"/>
<name>A0A8H5F0T4_9AGAR</name>
<evidence type="ECO:0000313" key="2">
    <source>
        <dbReference type="EMBL" id="KAF5319347.1"/>
    </source>
</evidence>
<dbReference type="OrthoDB" id="3061038at2759"/>
<evidence type="ECO:0000313" key="3">
    <source>
        <dbReference type="Proteomes" id="UP000567179"/>
    </source>
</evidence>
<proteinExistence type="predicted"/>
<gene>
    <name evidence="2" type="ORF">D9619_008486</name>
</gene>
<evidence type="ECO:0000256" key="1">
    <source>
        <dbReference type="SAM" id="MobiDB-lite"/>
    </source>
</evidence>
<dbReference type="Proteomes" id="UP000567179">
    <property type="component" value="Unassembled WGS sequence"/>
</dbReference>
<comment type="caution">
    <text evidence="2">The sequence shown here is derived from an EMBL/GenBank/DDBJ whole genome shotgun (WGS) entry which is preliminary data.</text>
</comment>
<accession>A0A8H5F0T4</accession>
<organism evidence="2 3">
    <name type="scientific">Psilocybe cf. subviscida</name>
    <dbReference type="NCBI Taxonomy" id="2480587"/>
    <lineage>
        <taxon>Eukaryota</taxon>
        <taxon>Fungi</taxon>
        <taxon>Dikarya</taxon>
        <taxon>Basidiomycota</taxon>
        <taxon>Agaricomycotina</taxon>
        <taxon>Agaricomycetes</taxon>
        <taxon>Agaricomycetidae</taxon>
        <taxon>Agaricales</taxon>
        <taxon>Agaricineae</taxon>
        <taxon>Strophariaceae</taxon>
        <taxon>Psilocybe</taxon>
    </lineage>
</organism>
<dbReference type="EMBL" id="JAACJJ010000029">
    <property type="protein sequence ID" value="KAF5319347.1"/>
    <property type="molecule type" value="Genomic_DNA"/>
</dbReference>
<protein>
    <submittedName>
        <fullName evidence="2">Uncharacterized protein</fullName>
    </submittedName>
</protein>
<reference evidence="2 3" key="1">
    <citation type="journal article" date="2020" name="ISME J.">
        <title>Uncovering the hidden diversity of litter-decomposition mechanisms in mushroom-forming fungi.</title>
        <authorList>
            <person name="Floudas D."/>
            <person name="Bentzer J."/>
            <person name="Ahren D."/>
            <person name="Johansson T."/>
            <person name="Persson P."/>
            <person name="Tunlid A."/>
        </authorList>
    </citation>
    <scope>NUCLEOTIDE SEQUENCE [LARGE SCALE GENOMIC DNA]</scope>
    <source>
        <strain evidence="2 3">CBS 101986</strain>
    </source>
</reference>
<feature type="region of interest" description="Disordered" evidence="1">
    <location>
        <begin position="133"/>
        <end position="162"/>
    </location>
</feature>